<feature type="compositionally biased region" description="Acidic residues" evidence="1">
    <location>
        <begin position="162"/>
        <end position="173"/>
    </location>
</feature>
<evidence type="ECO:0000313" key="3">
    <source>
        <dbReference type="Proteomes" id="UP001218188"/>
    </source>
</evidence>
<evidence type="ECO:0000256" key="1">
    <source>
        <dbReference type="SAM" id="MobiDB-lite"/>
    </source>
</evidence>
<accession>A0AAD6T6V6</accession>
<organism evidence="2 3">
    <name type="scientific">Mycena alexandri</name>
    <dbReference type="NCBI Taxonomy" id="1745969"/>
    <lineage>
        <taxon>Eukaryota</taxon>
        <taxon>Fungi</taxon>
        <taxon>Dikarya</taxon>
        <taxon>Basidiomycota</taxon>
        <taxon>Agaricomycotina</taxon>
        <taxon>Agaricomycetes</taxon>
        <taxon>Agaricomycetidae</taxon>
        <taxon>Agaricales</taxon>
        <taxon>Marasmiineae</taxon>
        <taxon>Mycenaceae</taxon>
        <taxon>Mycena</taxon>
    </lineage>
</organism>
<gene>
    <name evidence="2" type="ORF">C8F04DRAFT_1178338</name>
</gene>
<sequence>MRGQFAADWVSNPEDTTHVLAFFHARISRLGEGGNPDKTLYNEAAAHMASQWPPKKGGPKTAKSIETKWKALRKLHGYILQAKQKAYCGASGWTYTDEGGFNVTDDDREAWENFVKVHPHFKPFATTGWIHFKTVDDMVPSRARGRYVFNAGSAGLTQSSQDDNEQEEEEEDVGQTQNSDASQPISNWSQTDLGDNSQNNSQLLGSYDDTSASQVNMAASPVVALRIPATPATALKRPSDVESPWSSKRSCATGPESIMALGRSVEGIGKVLETVFTTPKASSAMSPTKKNKVARDLALDDYRAGWIMSDERTRLNIFFGRDISAADAYIADEDPSLRAETGRELLNPTPLF</sequence>
<protein>
    <recommendedName>
        <fullName evidence="4">Myb/SANT-like domain-containing protein</fullName>
    </recommendedName>
</protein>
<keyword evidence="3" id="KW-1185">Reference proteome</keyword>
<proteinExistence type="predicted"/>
<evidence type="ECO:0000313" key="2">
    <source>
        <dbReference type="EMBL" id="KAJ7039986.1"/>
    </source>
</evidence>
<reference evidence="2" key="1">
    <citation type="submission" date="2023-03" db="EMBL/GenBank/DDBJ databases">
        <title>Massive genome expansion in bonnet fungi (Mycena s.s.) driven by repeated elements and novel gene families across ecological guilds.</title>
        <authorList>
            <consortium name="Lawrence Berkeley National Laboratory"/>
            <person name="Harder C.B."/>
            <person name="Miyauchi S."/>
            <person name="Viragh M."/>
            <person name="Kuo A."/>
            <person name="Thoen E."/>
            <person name="Andreopoulos B."/>
            <person name="Lu D."/>
            <person name="Skrede I."/>
            <person name="Drula E."/>
            <person name="Henrissat B."/>
            <person name="Morin E."/>
            <person name="Kohler A."/>
            <person name="Barry K."/>
            <person name="LaButti K."/>
            <person name="Morin E."/>
            <person name="Salamov A."/>
            <person name="Lipzen A."/>
            <person name="Mereny Z."/>
            <person name="Hegedus B."/>
            <person name="Baldrian P."/>
            <person name="Stursova M."/>
            <person name="Weitz H."/>
            <person name="Taylor A."/>
            <person name="Grigoriev I.V."/>
            <person name="Nagy L.G."/>
            <person name="Martin F."/>
            <person name="Kauserud H."/>
        </authorList>
    </citation>
    <scope>NUCLEOTIDE SEQUENCE</scope>
    <source>
        <strain evidence="2">CBHHK200</strain>
    </source>
</reference>
<dbReference type="EMBL" id="JARJCM010000024">
    <property type="protein sequence ID" value="KAJ7039986.1"/>
    <property type="molecule type" value="Genomic_DNA"/>
</dbReference>
<feature type="region of interest" description="Disordered" evidence="1">
    <location>
        <begin position="153"/>
        <end position="207"/>
    </location>
</feature>
<feature type="compositionally biased region" description="Polar residues" evidence="1">
    <location>
        <begin position="174"/>
        <end position="207"/>
    </location>
</feature>
<dbReference type="AlphaFoldDB" id="A0AAD6T6V6"/>
<name>A0AAD6T6V6_9AGAR</name>
<comment type="caution">
    <text evidence="2">The sequence shown here is derived from an EMBL/GenBank/DDBJ whole genome shotgun (WGS) entry which is preliminary data.</text>
</comment>
<evidence type="ECO:0008006" key="4">
    <source>
        <dbReference type="Google" id="ProtNLM"/>
    </source>
</evidence>
<dbReference type="Proteomes" id="UP001218188">
    <property type="component" value="Unassembled WGS sequence"/>
</dbReference>